<dbReference type="InterPro" id="IPR009057">
    <property type="entry name" value="Homeodomain-like_sf"/>
</dbReference>
<dbReference type="AlphaFoldDB" id="A0A7Y4DS44"/>
<sequence>MGLNIPLIDKRIAIHFQQALQEDNSFGFKQGVLDELAAKANLPFSMSTSSATYIPFNVFALFLHELRLNLSADSFTSLLLKSAQQIGQEVWFGELSMDSFLRCFSIDELTVHEDKLGFSVSLKLPTPTLKHVESELLLIIYVHASLKTRYPELSDPIRYDLVANSAEDLRELQVQSDTPQYLGQEHTRIHYSSLDSISLSPAKPEPMADSDRVSHALSSYIGRMDIDLDKFCDLNGIGKRTVQRALKDERTTFKAIKESLSFEFAKRVLSQQGYAISDVALHLGYADSSQFIRSFKRANGITPYQWKKLN</sequence>
<evidence type="ECO:0000259" key="4">
    <source>
        <dbReference type="PROSITE" id="PS01124"/>
    </source>
</evidence>
<protein>
    <submittedName>
        <fullName evidence="5">Helix-turn-helix transcriptional regulator</fullName>
    </submittedName>
</protein>
<evidence type="ECO:0000256" key="1">
    <source>
        <dbReference type="ARBA" id="ARBA00023015"/>
    </source>
</evidence>
<dbReference type="Pfam" id="PF12833">
    <property type="entry name" value="HTH_18"/>
    <property type="match status" value="1"/>
</dbReference>
<dbReference type="GO" id="GO:0003700">
    <property type="term" value="F:DNA-binding transcription factor activity"/>
    <property type="evidence" value="ECO:0007669"/>
    <property type="project" value="InterPro"/>
</dbReference>
<evidence type="ECO:0000313" key="6">
    <source>
        <dbReference type="Proteomes" id="UP000525336"/>
    </source>
</evidence>
<evidence type="ECO:0000256" key="2">
    <source>
        <dbReference type="ARBA" id="ARBA00023125"/>
    </source>
</evidence>
<dbReference type="EMBL" id="VTXW01000011">
    <property type="protein sequence ID" value="NOH34360.1"/>
    <property type="molecule type" value="Genomic_DNA"/>
</dbReference>
<dbReference type="InterPro" id="IPR018060">
    <property type="entry name" value="HTH_AraC"/>
</dbReference>
<dbReference type="RefSeq" id="WP_171368085.1">
    <property type="nucleotide sequence ID" value="NZ_VTXW01000011.1"/>
</dbReference>
<keyword evidence="2" id="KW-0238">DNA-binding</keyword>
<dbReference type="Gene3D" id="1.10.10.60">
    <property type="entry name" value="Homeodomain-like"/>
    <property type="match status" value="1"/>
</dbReference>
<keyword evidence="1" id="KW-0805">Transcription regulation</keyword>
<proteinExistence type="predicted"/>
<dbReference type="InterPro" id="IPR020449">
    <property type="entry name" value="Tscrpt_reg_AraC-type_HTH"/>
</dbReference>
<feature type="domain" description="HTH araC/xylS-type" evidence="4">
    <location>
        <begin position="211"/>
        <end position="309"/>
    </location>
</feature>
<dbReference type="PROSITE" id="PS01124">
    <property type="entry name" value="HTH_ARAC_FAMILY_2"/>
    <property type="match status" value="1"/>
</dbReference>
<organism evidence="5 6">
    <name type="scientific">Vibrio chagasii</name>
    <dbReference type="NCBI Taxonomy" id="170679"/>
    <lineage>
        <taxon>Bacteria</taxon>
        <taxon>Pseudomonadati</taxon>
        <taxon>Pseudomonadota</taxon>
        <taxon>Gammaproteobacteria</taxon>
        <taxon>Vibrionales</taxon>
        <taxon>Vibrionaceae</taxon>
        <taxon>Vibrio</taxon>
    </lineage>
</organism>
<comment type="caution">
    <text evidence="5">The sequence shown here is derived from an EMBL/GenBank/DDBJ whole genome shotgun (WGS) entry which is preliminary data.</text>
</comment>
<dbReference type="SUPFAM" id="SSF46689">
    <property type="entry name" value="Homeodomain-like"/>
    <property type="match status" value="1"/>
</dbReference>
<dbReference type="PANTHER" id="PTHR47894:SF4">
    <property type="entry name" value="HTH-TYPE TRANSCRIPTIONAL REGULATOR GADX"/>
    <property type="match status" value="1"/>
</dbReference>
<reference evidence="5 6" key="1">
    <citation type="submission" date="2019-09" db="EMBL/GenBank/DDBJ databases">
        <title>Draft genome sequencing and comparative genomics of hatchery-associated Vibrios.</title>
        <authorList>
            <person name="Kehlet-Delgado H."/>
            <person name="Mueller R.S."/>
        </authorList>
    </citation>
    <scope>NUCLEOTIDE SEQUENCE [LARGE SCALE GENOMIC DNA]</scope>
    <source>
        <strain evidence="5 6">00-90-10</strain>
    </source>
</reference>
<name>A0A7Y4DS44_9VIBR</name>
<evidence type="ECO:0000256" key="3">
    <source>
        <dbReference type="ARBA" id="ARBA00023163"/>
    </source>
</evidence>
<dbReference type="Proteomes" id="UP000525336">
    <property type="component" value="Unassembled WGS sequence"/>
</dbReference>
<dbReference type="PRINTS" id="PR00032">
    <property type="entry name" value="HTHARAC"/>
</dbReference>
<dbReference type="GO" id="GO:0000976">
    <property type="term" value="F:transcription cis-regulatory region binding"/>
    <property type="evidence" value="ECO:0007669"/>
    <property type="project" value="TreeGrafter"/>
</dbReference>
<accession>A0A7Y4DS44</accession>
<dbReference type="PANTHER" id="PTHR47894">
    <property type="entry name" value="HTH-TYPE TRANSCRIPTIONAL REGULATOR GADX"/>
    <property type="match status" value="1"/>
</dbReference>
<evidence type="ECO:0000313" key="5">
    <source>
        <dbReference type="EMBL" id="NOH34360.1"/>
    </source>
</evidence>
<keyword evidence="3" id="KW-0804">Transcription</keyword>
<dbReference type="GO" id="GO:0005829">
    <property type="term" value="C:cytosol"/>
    <property type="evidence" value="ECO:0007669"/>
    <property type="project" value="TreeGrafter"/>
</dbReference>
<gene>
    <name evidence="5" type="ORF">F0245_13490</name>
</gene>
<dbReference type="SMART" id="SM00342">
    <property type="entry name" value="HTH_ARAC"/>
    <property type="match status" value="1"/>
</dbReference>